<organism evidence="1 2">
    <name type="scientific">Saccharopolyspora flava</name>
    <dbReference type="NCBI Taxonomy" id="95161"/>
    <lineage>
        <taxon>Bacteria</taxon>
        <taxon>Bacillati</taxon>
        <taxon>Actinomycetota</taxon>
        <taxon>Actinomycetes</taxon>
        <taxon>Pseudonocardiales</taxon>
        <taxon>Pseudonocardiaceae</taxon>
        <taxon>Saccharopolyspora</taxon>
    </lineage>
</organism>
<keyword evidence="2" id="KW-1185">Reference proteome</keyword>
<accession>A0A1I6TNU1</accession>
<protein>
    <submittedName>
        <fullName evidence="1">Uncharacterized protein</fullName>
    </submittedName>
</protein>
<proteinExistence type="predicted"/>
<evidence type="ECO:0000313" key="2">
    <source>
        <dbReference type="Proteomes" id="UP000198852"/>
    </source>
</evidence>
<dbReference type="EMBL" id="FOZX01000007">
    <property type="protein sequence ID" value="SFS90798.1"/>
    <property type="molecule type" value="Genomic_DNA"/>
</dbReference>
<dbReference type="AlphaFoldDB" id="A0A1I6TNU1"/>
<dbReference type="Proteomes" id="UP000198852">
    <property type="component" value="Unassembled WGS sequence"/>
</dbReference>
<gene>
    <name evidence="1" type="ORF">SAMN05660874_04137</name>
</gene>
<name>A0A1I6TNU1_9PSEU</name>
<reference evidence="2" key="1">
    <citation type="submission" date="2016-10" db="EMBL/GenBank/DDBJ databases">
        <authorList>
            <person name="Varghese N."/>
            <person name="Submissions S."/>
        </authorList>
    </citation>
    <scope>NUCLEOTIDE SEQUENCE [LARGE SCALE GENOMIC DNA]</scope>
    <source>
        <strain evidence="2">DSM 44771</strain>
    </source>
</reference>
<dbReference type="STRING" id="95161.SAMN05660874_04137"/>
<evidence type="ECO:0000313" key="1">
    <source>
        <dbReference type="EMBL" id="SFS90798.1"/>
    </source>
</evidence>
<sequence>MGVSNCAGGKRIPASSCARVLQVVHVGENQASALRFATGDSPQSALKVFPSLGVTSVVAWRAPVLGHQVNGCGR</sequence>